<sequence>RSPTQDLIAPFLRQLPLYLAKPEMGRRLSFVLALAAVLQDPVLSQQCPLGSPSQTLQFADGGAEQRVLALRRLPGYLDPLYGLVQSFLDVVQPNPFPTGSPGPGPGLLRARCSSSPSPSSPAGRLSPLRTRVAARQHSCPVPSSVGCARDLPRMCIWAP</sequence>
<organism evidence="2 3">
    <name type="scientific">Varanus komodoensis</name>
    <name type="common">Komodo dragon</name>
    <dbReference type="NCBI Taxonomy" id="61221"/>
    <lineage>
        <taxon>Eukaryota</taxon>
        <taxon>Metazoa</taxon>
        <taxon>Chordata</taxon>
        <taxon>Craniata</taxon>
        <taxon>Vertebrata</taxon>
        <taxon>Euteleostomi</taxon>
        <taxon>Lepidosauria</taxon>
        <taxon>Squamata</taxon>
        <taxon>Bifurcata</taxon>
        <taxon>Unidentata</taxon>
        <taxon>Episquamata</taxon>
        <taxon>Toxicofera</taxon>
        <taxon>Anguimorpha</taxon>
        <taxon>Paleoanguimorpha</taxon>
        <taxon>Varanoidea</taxon>
        <taxon>Varanidae</taxon>
        <taxon>Varanus</taxon>
    </lineage>
</organism>
<feature type="region of interest" description="Disordered" evidence="1">
    <location>
        <begin position="95"/>
        <end position="126"/>
    </location>
</feature>
<dbReference type="Ensembl" id="ENSVKKT00000022831.1">
    <property type="protein sequence ID" value="ENSVKKP00000022277.1"/>
    <property type="gene ID" value="ENSVKKG00000014862.1"/>
</dbReference>
<evidence type="ECO:0000313" key="2">
    <source>
        <dbReference type="Ensembl" id="ENSVKKP00000022277.1"/>
    </source>
</evidence>
<feature type="compositionally biased region" description="Pro residues" evidence="1">
    <location>
        <begin position="95"/>
        <end position="104"/>
    </location>
</feature>
<protein>
    <submittedName>
        <fullName evidence="2">Uncharacterized protein</fullName>
    </submittedName>
</protein>
<evidence type="ECO:0000256" key="1">
    <source>
        <dbReference type="SAM" id="MobiDB-lite"/>
    </source>
</evidence>
<reference evidence="2" key="2">
    <citation type="submission" date="2025-09" db="UniProtKB">
        <authorList>
            <consortium name="Ensembl"/>
        </authorList>
    </citation>
    <scope>IDENTIFICATION</scope>
</reference>
<name>A0A8D2LIZ7_VARKO</name>
<evidence type="ECO:0000313" key="3">
    <source>
        <dbReference type="Proteomes" id="UP000694545"/>
    </source>
</evidence>
<feature type="compositionally biased region" description="Low complexity" evidence="1">
    <location>
        <begin position="106"/>
        <end position="126"/>
    </location>
</feature>
<reference evidence="2" key="1">
    <citation type="submission" date="2025-08" db="UniProtKB">
        <authorList>
            <consortium name="Ensembl"/>
        </authorList>
    </citation>
    <scope>IDENTIFICATION</scope>
</reference>
<proteinExistence type="predicted"/>
<keyword evidence="3" id="KW-1185">Reference proteome</keyword>
<dbReference type="Proteomes" id="UP000694545">
    <property type="component" value="Unplaced"/>
</dbReference>
<accession>A0A8D2LIZ7</accession>
<dbReference type="AlphaFoldDB" id="A0A8D2LIZ7"/>